<evidence type="ECO:0000256" key="1">
    <source>
        <dbReference type="SAM" id="Phobius"/>
    </source>
</evidence>
<proteinExistence type="predicted"/>
<comment type="caution">
    <text evidence="2">The sequence shown here is derived from an EMBL/GenBank/DDBJ whole genome shotgun (WGS) entry which is preliminary data.</text>
</comment>
<feature type="transmembrane region" description="Helical" evidence="1">
    <location>
        <begin position="35"/>
        <end position="56"/>
    </location>
</feature>
<evidence type="ECO:0000313" key="2">
    <source>
        <dbReference type="EMBL" id="RAV22242.1"/>
    </source>
</evidence>
<accession>A0A329MRQ7</accession>
<dbReference type="Proteomes" id="UP000250369">
    <property type="component" value="Unassembled WGS sequence"/>
</dbReference>
<name>A0A329MRQ7_9BACL</name>
<keyword evidence="3" id="KW-1185">Reference proteome</keyword>
<keyword evidence="1" id="KW-0472">Membrane</keyword>
<sequence>MSRKQFILFFLLFSFIVIYFLLMSNVDKPEGFEGLVIPLSIGAFIVGGIISLFSILKLKNPFPLLALSLIFFFVASIPIVVDLKNQLRQNAYLSLNKNYIKKLEQQYNISLSAKTMNGSCVNISNGYLIKVEKCDLNDKSLLQQQLITVHKEGGTVVDQKKIEDIVNEIKNKNNFNDNIVLFYVQVVSPYFDTNGELNDNNNFIRLALTDKSATQTIQYGFRIRADLTGKIIF</sequence>
<keyword evidence="1" id="KW-1133">Transmembrane helix</keyword>
<gene>
    <name evidence="2" type="ORF">DQG23_04625</name>
</gene>
<dbReference type="AlphaFoldDB" id="A0A329MRQ7"/>
<evidence type="ECO:0000313" key="3">
    <source>
        <dbReference type="Proteomes" id="UP000250369"/>
    </source>
</evidence>
<dbReference type="RefSeq" id="WP_113029649.1">
    <property type="nucleotide sequence ID" value="NZ_QMFB01000002.1"/>
</dbReference>
<feature type="transmembrane region" description="Helical" evidence="1">
    <location>
        <begin position="62"/>
        <end position="81"/>
    </location>
</feature>
<organism evidence="2 3">
    <name type="scientific">Paenibacillus contaminans</name>
    <dbReference type="NCBI Taxonomy" id="450362"/>
    <lineage>
        <taxon>Bacteria</taxon>
        <taxon>Bacillati</taxon>
        <taxon>Bacillota</taxon>
        <taxon>Bacilli</taxon>
        <taxon>Bacillales</taxon>
        <taxon>Paenibacillaceae</taxon>
        <taxon>Paenibacillus</taxon>
    </lineage>
</organism>
<keyword evidence="1" id="KW-0812">Transmembrane</keyword>
<protein>
    <submittedName>
        <fullName evidence="2">Uncharacterized protein</fullName>
    </submittedName>
</protein>
<dbReference type="EMBL" id="QMFB01000002">
    <property type="protein sequence ID" value="RAV22242.1"/>
    <property type="molecule type" value="Genomic_DNA"/>
</dbReference>
<reference evidence="2 3" key="1">
    <citation type="journal article" date="2009" name="Int. J. Syst. Evol. Microbiol.">
        <title>Paenibacillus contaminans sp. nov., isolated from a contaminated laboratory plate.</title>
        <authorList>
            <person name="Chou J.H."/>
            <person name="Lee J.H."/>
            <person name="Lin M.C."/>
            <person name="Chang P.S."/>
            <person name="Arun A.B."/>
            <person name="Young C.C."/>
            <person name="Chen W.M."/>
        </authorList>
    </citation>
    <scope>NUCLEOTIDE SEQUENCE [LARGE SCALE GENOMIC DNA]</scope>
    <source>
        <strain evidence="2 3">CKOBP-6</strain>
    </source>
</reference>
<feature type="transmembrane region" description="Helical" evidence="1">
    <location>
        <begin position="6"/>
        <end position="23"/>
    </location>
</feature>